<comment type="caution">
    <text evidence="3">The sequence shown here is derived from an EMBL/GenBank/DDBJ whole genome shotgun (WGS) entry which is preliminary data.</text>
</comment>
<dbReference type="PROSITE" id="PS00086">
    <property type="entry name" value="CYTOCHROME_P450"/>
    <property type="match status" value="1"/>
</dbReference>
<comment type="similarity">
    <text evidence="1 2">Belongs to the cytochrome P450 family.</text>
</comment>
<proteinExistence type="inferred from homology"/>
<dbReference type="InterPro" id="IPR002397">
    <property type="entry name" value="Cyt_P450_B"/>
</dbReference>
<accession>A0ABV9B6N3</accession>
<organism evidence="3 4">
    <name type="scientific">Streptomyces vulcanius</name>
    <dbReference type="NCBI Taxonomy" id="1441876"/>
    <lineage>
        <taxon>Bacteria</taxon>
        <taxon>Bacillati</taxon>
        <taxon>Actinomycetota</taxon>
        <taxon>Actinomycetes</taxon>
        <taxon>Kitasatosporales</taxon>
        <taxon>Streptomycetaceae</taxon>
        <taxon>Streptomyces</taxon>
    </lineage>
</organism>
<keyword evidence="2" id="KW-0408">Iron</keyword>
<keyword evidence="2" id="KW-0503">Monooxygenase</keyword>
<dbReference type="RefSeq" id="WP_381186584.1">
    <property type="nucleotide sequence ID" value="NZ_JBHSFK010000061.1"/>
</dbReference>
<dbReference type="SUPFAM" id="SSF48264">
    <property type="entry name" value="Cytochrome P450"/>
    <property type="match status" value="1"/>
</dbReference>
<evidence type="ECO:0000256" key="2">
    <source>
        <dbReference type="RuleBase" id="RU000461"/>
    </source>
</evidence>
<dbReference type="PANTHER" id="PTHR46696">
    <property type="entry name" value="P450, PUTATIVE (EUROFUNG)-RELATED"/>
    <property type="match status" value="1"/>
</dbReference>
<gene>
    <name evidence="3" type="ORF">ACFPIH_51670</name>
</gene>
<dbReference type="InterPro" id="IPR017972">
    <property type="entry name" value="Cyt_P450_CS"/>
</dbReference>
<dbReference type="InterPro" id="IPR036396">
    <property type="entry name" value="Cyt_P450_sf"/>
</dbReference>
<protein>
    <submittedName>
        <fullName evidence="3">Cytochrome P450</fullName>
    </submittedName>
</protein>
<dbReference type="Gene3D" id="1.10.630.10">
    <property type="entry name" value="Cytochrome P450"/>
    <property type="match status" value="1"/>
</dbReference>
<evidence type="ECO:0000313" key="4">
    <source>
        <dbReference type="Proteomes" id="UP001595839"/>
    </source>
</evidence>
<evidence type="ECO:0000313" key="3">
    <source>
        <dbReference type="EMBL" id="MFC4507772.1"/>
    </source>
</evidence>
<reference evidence="4" key="1">
    <citation type="journal article" date="2019" name="Int. J. Syst. Evol. Microbiol.">
        <title>The Global Catalogue of Microorganisms (GCM) 10K type strain sequencing project: providing services to taxonomists for standard genome sequencing and annotation.</title>
        <authorList>
            <consortium name="The Broad Institute Genomics Platform"/>
            <consortium name="The Broad Institute Genome Sequencing Center for Infectious Disease"/>
            <person name="Wu L."/>
            <person name="Ma J."/>
        </authorList>
    </citation>
    <scope>NUCLEOTIDE SEQUENCE [LARGE SCALE GENOMIC DNA]</scope>
    <source>
        <strain evidence="4">CGMCC 4.7177</strain>
    </source>
</reference>
<name>A0ABV9B6N3_9ACTN</name>
<dbReference type="Pfam" id="PF00067">
    <property type="entry name" value="p450"/>
    <property type="match status" value="1"/>
</dbReference>
<keyword evidence="2" id="KW-0560">Oxidoreductase</keyword>
<keyword evidence="2" id="KW-0479">Metal-binding</keyword>
<keyword evidence="4" id="KW-1185">Reference proteome</keyword>
<dbReference type="PANTHER" id="PTHR46696:SF6">
    <property type="entry name" value="P450, PUTATIVE (EUROFUNG)-RELATED"/>
    <property type="match status" value="1"/>
</dbReference>
<dbReference type="EMBL" id="JBHSFK010000061">
    <property type="protein sequence ID" value="MFC4507772.1"/>
    <property type="molecule type" value="Genomic_DNA"/>
</dbReference>
<keyword evidence="2" id="KW-0349">Heme</keyword>
<dbReference type="PRINTS" id="PR00359">
    <property type="entry name" value="BP450"/>
</dbReference>
<sequence>MEIAGVALQPGDGVVVPLGLANRDPEIFGDPDRLDLARATARRHVAFGYGIHQCLGKPLARAELQIVLPEIFRRLPKLCITVPLEEIDFKQNTFVYGINTLPVAW</sequence>
<dbReference type="InterPro" id="IPR001128">
    <property type="entry name" value="Cyt_P450"/>
</dbReference>
<dbReference type="Proteomes" id="UP001595839">
    <property type="component" value="Unassembled WGS sequence"/>
</dbReference>
<evidence type="ECO:0000256" key="1">
    <source>
        <dbReference type="ARBA" id="ARBA00010617"/>
    </source>
</evidence>